<keyword evidence="2 6" id="KW-0812">Transmembrane</keyword>
<evidence type="ECO:0000256" key="1">
    <source>
        <dbReference type="ARBA" id="ARBA00004141"/>
    </source>
</evidence>
<evidence type="ECO:0000259" key="7">
    <source>
        <dbReference type="Pfam" id="PF20684"/>
    </source>
</evidence>
<evidence type="ECO:0000256" key="3">
    <source>
        <dbReference type="ARBA" id="ARBA00022989"/>
    </source>
</evidence>
<comment type="subcellular location">
    <subcellularLocation>
        <location evidence="1">Membrane</location>
        <topology evidence="1">Multi-pass membrane protein</topology>
    </subcellularLocation>
</comment>
<feature type="transmembrane region" description="Helical" evidence="6">
    <location>
        <begin position="196"/>
        <end position="217"/>
    </location>
</feature>
<proteinExistence type="inferred from homology"/>
<feature type="domain" description="Rhodopsin" evidence="7">
    <location>
        <begin position="5"/>
        <end position="213"/>
    </location>
</feature>
<evidence type="ECO:0000256" key="2">
    <source>
        <dbReference type="ARBA" id="ARBA00022692"/>
    </source>
</evidence>
<dbReference type="EMBL" id="JAXOVC010000005">
    <property type="protein sequence ID" value="KAK4500976.1"/>
    <property type="molecule type" value="Genomic_DNA"/>
</dbReference>
<reference evidence="8 9" key="1">
    <citation type="journal article" date="2023" name="G3 (Bethesda)">
        <title>A chromosome-level genome assembly of Zasmidium syzygii isolated from banana leaves.</title>
        <authorList>
            <person name="van Westerhoven A.C."/>
            <person name="Mehrabi R."/>
            <person name="Talebi R."/>
            <person name="Steentjes M.B.F."/>
            <person name="Corcolon B."/>
            <person name="Chong P.A."/>
            <person name="Kema G.H.J."/>
            <person name="Seidl M.F."/>
        </authorList>
    </citation>
    <scope>NUCLEOTIDE SEQUENCE [LARGE SCALE GENOMIC DNA]</scope>
    <source>
        <strain evidence="8 9">P124</strain>
    </source>
</reference>
<feature type="transmembrane region" description="Helical" evidence="6">
    <location>
        <begin position="113"/>
        <end position="137"/>
    </location>
</feature>
<evidence type="ECO:0000256" key="4">
    <source>
        <dbReference type="ARBA" id="ARBA00023136"/>
    </source>
</evidence>
<dbReference type="InterPro" id="IPR049326">
    <property type="entry name" value="Rhodopsin_dom_fungi"/>
</dbReference>
<comment type="similarity">
    <text evidence="5">Belongs to the SAT4 family.</text>
</comment>
<sequence>MTTGIGLQVRYGLGQRQSALDPTNSENMLKCFWASIWLYHLGIGFTRLSIILQVMRIFPQAAFGWVRWALCYGLLALNALTMAWATLSSVFMCDPISAFWTTDIAGSKCWARSVVWLINSTLGICLDFACAVLPLPWIKGLQLRLKQKILVMGIFVLAGLPCLLAVIRLHSLIIVADSLDPAYDNGTLATFSATEIHVAIVCACLPTLKAFLARLMPRIFGSSASRRQEWEDRYGSGSHTTFLRPRKLSDVLIWAKKHTPRPRFFFFFFRLRRRRDDDTVWESLDTQRLAWPSPARLSEGEGIQVVRVVEQDVEIAAPDAVKRKDTFEYTIEGPSEEEVSDRRCIVDGLYPRKKLWTNMAS</sequence>
<dbReference type="Pfam" id="PF20684">
    <property type="entry name" value="Fung_rhodopsin"/>
    <property type="match status" value="1"/>
</dbReference>
<evidence type="ECO:0000313" key="9">
    <source>
        <dbReference type="Proteomes" id="UP001305779"/>
    </source>
</evidence>
<accession>A0ABR0EIA7</accession>
<dbReference type="PANTHER" id="PTHR33048">
    <property type="entry name" value="PTH11-LIKE INTEGRAL MEMBRANE PROTEIN (AFU_ORTHOLOGUE AFUA_5G11245)"/>
    <property type="match status" value="1"/>
</dbReference>
<evidence type="ECO:0000313" key="8">
    <source>
        <dbReference type="EMBL" id="KAK4500976.1"/>
    </source>
</evidence>
<organism evidence="8 9">
    <name type="scientific">Zasmidium cellare</name>
    <name type="common">Wine cellar mold</name>
    <name type="synonym">Racodium cellare</name>
    <dbReference type="NCBI Taxonomy" id="395010"/>
    <lineage>
        <taxon>Eukaryota</taxon>
        <taxon>Fungi</taxon>
        <taxon>Dikarya</taxon>
        <taxon>Ascomycota</taxon>
        <taxon>Pezizomycotina</taxon>
        <taxon>Dothideomycetes</taxon>
        <taxon>Dothideomycetidae</taxon>
        <taxon>Mycosphaerellales</taxon>
        <taxon>Mycosphaerellaceae</taxon>
        <taxon>Zasmidium</taxon>
    </lineage>
</organism>
<name>A0ABR0EIA7_ZASCE</name>
<feature type="transmembrane region" description="Helical" evidence="6">
    <location>
        <begin position="70"/>
        <end position="93"/>
    </location>
</feature>
<gene>
    <name evidence="8" type="ORF">PRZ48_006782</name>
</gene>
<keyword evidence="4 6" id="KW-0472">Membrane</keyword>
<evidence type="ECO:0000256" key="5">
    <source>
        <dbReference type="ARBA" id="ARBA00038359"/>
    </source>
</evidence>
<feature type="transmembrane region" description="Helical" evidence="6">
    <location>
        <begin position="36"/>
        <end position="58"/>
    </location>
</feature>
<keyword evidence="3 6" id="KW-1133">Transmembrane helix</keyword>
<dbReference type="PANTHER" id="PTHR33048:SF47">
    <property type="entry name" value="INTEGRAL MEMBRANE PROTEIN-RELATED"/>
    <property type="match status" value="1"/>
</dbReference>
<dbReference type="Proteomes" id="UP001305779">
    <property type="component" value="Unassembled WGS sequence"/>
</dbReference>
<protein>
    <recommendedName>
        <fullName evidence="7">Rhodopsin domain-containing protein</fullName>
    </recommendedName>
</protein>
<comment type="caution">
    <text evidence="8">The sequence shown here is derived from an EMBL/GenBank/DDBJ whole genome shotgun (WGS) entry which is preliminary data.</text>
</comment>
<dbReference type="InterPro" id="IPR052337">
    <property type="entry name" value="SAT4-like"/>
</dbReference>
<evidence type="ECO:0000256" key="6">
    <source>
        <dbReference type="SAM" id="Phobius"/>
    </source>
</evidence>
<keyword evidence="9" id="KW-1185">Reference proteome</keyword>
<feature type="transmembrane region" description="Helical" evidence="6">
    <location>
        <begin position="149"/>
        <end position="176"/>
    </location>
</feature>